<proteinExistence type="predicted"/>
<evidence type="ECO:0000313" key="2">
    <source>
        <dbReference type="EMBL" id="EFA82046.1"/>
    </source>
</evidence>
<reference evidence="2 3" key="1">
    <citation type="journal article" date="2011" name="Genome Res.">
        <title>Phylogeny-wide analysis of social amoeba genomes highlights ancient origins for complex intercellular communication.</title>
        <authorList>
            <person name="Heidel A.J."/>
            <person name="Lawal H.M."/>
            <person name="Felder M."/>
            <person name="Schilde C."/>
            <person name="Helps N.R."/>
            <person name="Tunggal B."/>
            <person name="Rivero F."/>
            <person name="John U."/>
            <person name="Schleicher M."/>
            <person name="Eichinger L."/>
            <person name="Platzer M."/>
            <person name="Noegel A.A."/>
            <person name="Schaap P."/>
            <person name="Gloeckner G."/>
        </authorList>
    </citation>
    <scope>NUCLEOTIDE SEQUENCE [LARGE SCALE GENOMIC DNA]</scope>
    <source>
        <strain evidence="3">ATCC 26659 / Pp 5 / PN500</strain>
    </source>
</reference>
<dbReference type="RefSeq" id="XP_020434163.1">
    <property type="nucleotide sequence ID" value="XM_020575847.1"/>
</dbReference>
<keyword evidence="1" id="KW-0732">Signal</keyword>
<keyword evidence="3" id="KW-1185">Reference proteome</keyword>
<dbReference type="Proteomes" id="UP000001396">
    <property type="component" value="Unassembled WGS sequence"/>
</dbReference>
<dbReference type="InParanoid" id="D3B907"/>
<dbReference type="EMBL" id="ADBJ01000021">
    <property type="protein sequence ID" value="EFA82046.1"/>
    <property type="molecule type" value="Genomic_DNA"/>
</dbReference>
<dbReference type="GeneID" id="31360437"/>
<accession>D3B907</accession>
<evidence type="ECO:0000313" key="3">
    <source>
        <dbReference type="Proteomes" id="UP000001396"/>
    </source>
</evidence>
<feature type="signal peptide" evidence="1">
    <location>
        <begin position="1"/>
        <end position="24"/>
    </location>
</feature>
<dbReference type="FunCoup" id="D3B907">
    <property type="interactions" value="240"/>
</dbReference>
<sequence>MNNSSSMIFKTLVVLLAILGVCNANSPYYLVIANIGYTNGDCNGDVHNAYSYQVNTCANGVATYCSPNDNVGTIASFFDNDCSSSPLNIVTYPLGCNGQSLVLCQQGPFNNHSASTYARYEDSACQTAPTFTQTYISKVCNEGVVTTCDDTSTTITTFENSDCSGKSTSMTHTLKTQCHTGTQGYEQTNSYNANSSKTLEPKCRLMTYLSCTIQFEHQPYIEIHFDSQ</sequence>
<evidence type="ECO:0000256" key="1">
    <source>
        <dbReference type="SAM" id="SignalP"/>
    </source>
</evidence>
<protein>
    <submittedName>
        <fullName evidence="2">Uncharacterized protein</fullName>
    </submittedName>
</protein>
<comment type="caution">
    <text evidence="2">The sequence shown here is derived from an EMBL/GenBank/DDBJ whole genome shotgun (WGS) entry which is preliminary data.</text>
</comment>
<feature type="chain" id="PRO_5003040976" evidence="1">
    <location>
        <begin position="25"/>
        <end position="228"/>
    </location>
</feature>
<organism evidence="2 3">
    <name type="scientific">Heterostelium pallidum (strain ATCC 26659 / Pp 5 / PN500)</name>
    <name type="common">Cellular slime mold</name>
    <name type="synonym">Polysphondylium pallidum</name>
    <dbReference type="NCBI Taxonomy" id="670386"/>
    <lineage>
        <taxon>Eukaryota</taxon>
        <taxon>Amoebozoa</taxon>
        <taxon>Evosea</taxon>
        <taxon>Eumycetozoa</taxon>
        <taxon>Dictyostelia</taxon>
        <taxon>Acytosteliales</taxon>
        <taxon>Acytosteliaceae</taxon>
        <taxon>Heterostelium</taxon>
    </lineage>
</organism>
<name>D3B907_HETP5</name>
<dbReference type="AlphaFoldDB" id="D3B907"/>
<gene>
    <name evidence="2" type="ORF">PPL_04951</name>
</gene>